<reference evidence="3" key="1">
    <citation type="submission" date="2020-10" db="EMBL/GenBank/DDBJ databases">
        <authorList>
            <person name="Castelo-Branco R."/>
            <person name="Eusebio N."/>
            <person name="Adriana R."/>
            <person name="Vieira A."/>
            <person name="Brugerolle De Fraissinette N."/>
            <person name="Rezende De Castro R."/>
            <person name="Schneider M.P."/>
            <person name="Vasconcelos V."/>
            <person name="Leao P.N."/>
        </authorList>
    </citation>
    <scope>NUCLEOTIDE SEQUENCE</scope>
    <source>
        <strain evidence="3">LEGE 11480</strain>
    </source>
</reference>
<keyword evidence="4" id="KW-1185">Reference proteome</keyword>
<organism evidence="3 4">
    <name type="scientific">Romeriopsis navalis LEGE 11480</name>
    <dbReference type="NCBI Taxonomy" id="2777977"/>
    <lineage>
        <taxon>Bacteria</taxon>
        <taxon>Bacillati</taxon>
        <taxon>Cyanobacteriota</taxon>
        <taxon>Cyanophyceae</taxon>
        <taxon>Leptolyngbyales</taxon>
        <taxon>Leptolyngbyaceae</taxon>
        <taxon>Romeriopsis</taxon>
        <taxon>Romeriopsis navalis</taxon>
    </lineage>
</organism>
<proteinExistence type="predicted"/>
<feature type="compositionally biased region" description="Basic residues" evidence="1">
    <location>
        <begin position="52"/>
        <end position="67"/>
    </location>
</feature>
<dbReference type="AlphaFoldDB" id="A0A928Z2Q0"/>
<evidence type="ECO:0000313" key="4">
    <source>
        <dbReference type="Proteomes" id="UP000625316"/>
    </source>
</evidence>
<evidence type="ECO:0000256" key="1">
    <source>
        <dbReference type="SAM" id="MobiDB-lite"/>
    </source>
</evidence>
<gene>
    <name evidence="3" type="ORF">IQ266_01195</name>
</gene>
<dbReference type="Gene3D" id="2.30.30.40">
    <property type="entry name" value="SH3 Domains"/>
    <property type="match status" value="1"/>
</dbReference>
<comment type="caution">
    <text evidence="3">The sequence shown here is derived from an EMBL/GenBank/DDBJ whole genome shotgun (WGS) entry which is preliminary data.</text>
</comment>
<evidence type="ECO:0000259" key="2">
    <source>
        <dbReference type="Pfam" id="PF08239"/>
    </source>
</evidence>
<dbReference type="EMBL" id="JADEXQ010000002">
    <property type="protein sequence ID" value="MBE9028368.1"/>
    <property type="molecule type" value="Genomic_DNA"/>
</dbReference>
<protein>
    <submittedName>
        <fullName evidence="3">SH3 domain-containing protein</fullName>
    </submittedName>
</protein>
<feature type="domain" description="SH3b" evidence="2">
    <location>
        <begin position="83"/>
        <end position="135"/>
    </location>
</feature>
<dbReference type="Pfam" id="PF08239">
    <property type="entry name" value="SH3_3"/>
    <property type="match status" value="1"/>
</dbReference>
<dbReference type="RefSeq" id="WP_264323189.1">
    <property type="nucleotide sequence ID" value="NZ_JADEXQ010000002.1"/>
</dbReference>
<feature type="region of interest" description="Disordered" evidence="1">
    <location>
        <begin position="40"/>
        <end position="75"/>
    </location>
</feature>
<name>A0A928Z2Q0_9CYAN</name>
<sequence length="140" mass="15174">MGWFLRTFTGLLIAILILGVGGYFAVQYVLAQLTAVPPKPTFPNDNPNYGKKVAKKTAKPPAAKKPKPLPAGAYKGKVKQPIGLIVRGAPSLRAGQLDGVEYNEPVIVLATSKDGRWEKIRYGSTDKEGWVKAGNTQKLR</sequence>
<evidence type="ECO:0000313" key="3">
    <source>
        <dbReference type="EMBL" id="MBE9028368.1"/>
    </source>
</evidence>
<dbReference type="InterPro" id="IPR003646">
    <property type="entry name" value="SH3-like_bac-type"/>
</dbReference>
<dbReference type="Proteomes" id="UP000625316">
    <property type="component" value="Unassembled WGS sequence"/>
</dbReference>
<accession>A0A928Z2Q0</accession>